<evidence type="ECO:0000313" key="1">
    <source>
        <dbReference type="EMBL" id="KKL21830.1"/>
    </source>
</evidence>
<gene>
    <name evidence="1" type="ORF">LCGC14_2441480</name>
</gene>
<sequence>YEDDGAGGVTENRTTVERHTYVLAGLRNQPGFFGCGRLDFVVANVFTAGAKNYRAVYLAGFDTTPEGLVGLATSDVVYRLMTRETVHLVSQLLGDGSISFLRPAQIQEAREIGLSRYVLEAA</sequence>
<comment type="caution">
    <text evidence="1">The sequence shown here is derived from an EMBL/GenBank/DDBJ whole genome shotgun (WGS) entry which is preliminary data.</text>
</comment>
<feature type="non-terminal residue" evidence="1">
    <location>
        <position position="1"/>
    </location>
</feature>
<organism evidence="1">
    <name type="scientific">marine sediment metagenome</name>
    <dbReference type="NCBI Taxonomy" id="412755"/>
    <lineage>
        <taxon>unclassified sequences</taxon>
        <taxon>metagenomes</taxon>
        <taxon>ecological metagenomes</taxon>
    </lineage>
</organism>
<accession>A0A0F9BIZ4</accession>
<dbReference type="EMBL" id="LAZR01037583">
    <property type="protein sequence ID" value="KKL21830.1"/>
    <property type="molecule type" value="Genomic_DNA"/>
</dbReference>
<protein>
    <submittedName>
        <fullName evidence="1">Uncharacterized protein</fullName>
    </submittedName>
</protein>
<name>A0A0F9BIZ4_9ZZZZ</name>
<reference evidence="1" key="1">
    <citation type="journal article" date="2015" name="Nature">
        <title>Complex archaea that bridge the gap between prokaryotes and eukaryotes.</title>
        <authorList>
            <person name="Spang A."/>
            <person name="Saw J.H."/>
            <person name="Jorgensen S.L."/>
            <person name="Zaremba-Niedzwiedzka K."/>
            <person name="Martijn J."/>
            <person name="Lind A.E."/>
            <person name="van Eijk R."/>
            <person name="Schleper C."/>
            <person name="Guy L."/>
            <person name="Ettema T.J."/>
        </authorList>
    </citation>
    <scope>NUCLEOTIDE SEQUENCE</scope>
</reference>
<proteinExistence type="predicted"/>
<dbReference type="AlphaFoldDB" id="A0A0F9BIZ4"/>